<dbReference type="InterPro" id="IPR036397">
    <property type="entry name" value="RNaseH_sf"/>
</dbReference>
<accession>A0ABN2LZ89</accession>
<dbReference type="NCBIfam" id="NF033516">
    <property type="entry name" value="transpos_IS3"/>
    <property type="match status" value="1"/>
</dbReference>
<evidence type="ECO:0000313" key="2">
    <source>
        <dbReference type="EMBL" id="GAA1804090.1"/>
    </source>
</evidence>
<dbReference type="SUPFAM" id="SSF53098">
    <property type="entry name" value="Ribonuclease H-like"/>
    <property type="match status" value="1"/>
</dbReference>
<gene>
    <name evidence="2" type="ORF">GCM10009811_29630</name>
</gene>
<name>A0ABN2LZ89_9MICO</name>
<comment type="caution">
    <text evidence="2">The sequence shown here is derived from an EMBL/GenBank/DDBJ whole genome shotgun (WGS) entry which is preliminary data.</text>
</comment>
<organism evidence="2 3">
    <name type="scientific">Nostocoides veronense</name>
    <dbReference type="NCBI Taxonomy" id="330836"/>
    <lineage>
        <taxon>Bacteria</taxon>
        <taxon>Bacillati</taxon>
        <taxon>Actinomycetota</taxon>
        <taxon>Actinomycetes</taxon>
        <taxon>Micrococcales</taxon>
        <taxon>Intrasporangiaceae</taxon>
        <taxon>Nostocoides</taxon>
    </lineage>
</organism>
<dbReference type="PROSITE" id="PS50994">
    <property type="entry name" value="INTEGRASE"/>
    <property type="match status" value="1"/>
</dbReference>
<dbReference type="Gene3D" id="3.30.420.10">
    <property type="entry name" value="Ribonuclease H-like superfamily/Ribonuclease H"/>
    <property type="match status" value="1"/>
</dbReference>
<protein>
    <recommendedName>
        <fullName evidence="1">Integrase catalytic domain-containing protein</fullName>
    </recommendedName>
</protein>
<feature type="domain" description="Integrase catalytic" evidence="1">
    <location>
        <begin position="124"/>
        <end position="291"/>
    </location>
</feature>
<dbReference type="InterPro" id="IPR050900">
    <property type="entry name" value="Transposase_IS3/IS150/IS904"/>
</dbReference>
<dbReference type="EMBL" id="BAAAPO010000046">
    <property type="protein sequence ID" value="GAA1804090.1"/>
    <property type="molecule type" value="Genomic_DNA"/>
</dbReference>
<dbReference type="Pfam" id="PF00665">
    <property type="entry name" value="rve"/>
    <property type="match status" value="1"/>
</dbReference>
<dbReference type="InterPro" id="IPR048020">
    <property type="entry name" value="Transpos_IS3"/>
</dbReference>
<dbReference type="PANTHER" id="PTHR46889:SF4">
    <property type="entry name" value="TRANSPOSASE INSO FOR INSERTION SEQUENCE ELEMENT IS911B-RELATED"/>
    <property type="match status" value="1"/>
</dbReference>
<sequence length="298" mass="34128">MMYPLVRELAAKDTPIRVPVAVTCRVLNLARAPYYRWLANPVTDAEWVAAHRANALFDAHRDDPEFGYRLLLDEARDAGQPMADRTAWRLCSSNQWWSVFGKKRSTKNRPGPPAHDDRVQRDFTATGPNQLWLTDITEHRTREGKVYMCAVKDVWSNRLVGYSISSRMKARLAVQALEHAVDTRARQGVDVAGCIVHSDRGSQFRSRKYLRALSRHNLLGSMGQVGSSADNAAMESWFALLQKNVLDRQTWHTRDQLRIAIVTWTERTYHRRRRQARLGKLTPIEYETIMTTPATQAA</sequence>
<reference evidence="2 3" key="1">
    <citation type="journal article" date="2019" name="Int. J. Syst. Evol. Microbiol.">
        <title>The Global Catalogue of Microorganisms (GCM) 10K type strain sequencing project: providing services to taxonomists for standard genome sequencing and annotation.</title>
        <authorList>
            <consortium name="The Broad Institute Genomics Platform"/>
            <consortium name="The Broad Institute Genome Sequencing Center for Infectious Disease"/>
            <person name="Wu L."/>
            <person name="Ma J."/>
        </authorList>
    </citation>
    <scope>NUCLEOTIDE SEQUENCE [LARGE SCALE GENOMIC DNA]</scope>
    <source>
        <strain evidence="2 3">JCM 15592</strain>
    </source>
</reference>
<dbReference type="Proteomes" id="UP001499938">
    <property type="component" value="Unassembled WGS sequence"/>
</dbReference>
<evidence type="ECO:0000313" key="3">
    <source>
        <dbReference type="Proteomes" id="UP001499938"/>
    </source>
</evidence>
<dbReference type="InterPro" id="IPR001584">
    <property type="entry name" value="Integrase_cat-core"/>
</dbReference>
<proteinExistence type="predicted"/>
<evidence type="ECO:0000259" key="1">
    <source>
        <dbReference type="PROSITE" id="PS50994"/>
    </source>
</evidence>
<dbReference type="InterPro" id="IPR012337">
    <property type="entry name" value="RNaseH-like_sf"/>
</dbReference>
<dbReference type="PANTHER" id="PTHR46889">
    <property type="entry name" value="TRANSPOSASE INSF FOR INSERTION SEQUENCE IS3B-RELATED"/>
    <property type="match status" value="1"/>
</dbReference>
<keyword evidence="3" id="KW-1185">Reference proteome</keyword>